<dbReference type="PROSITE" id="PS51375">
    <property type="entry name" value="PPR"/>
    <property type="match status" value="1"/>
</dbReference>
<protein>
    <recommendedName>
        <fullName evidence="5">Pentatricopeptide repeat-containing protein</fullName>
    </recommendedName>
</protein>
<evidence type="ECO:0000256" key="2">
    <source>
        <dbReference type="PROSITE-ProRule" id="PRU00708"/>
    </source>
</evidence>
<dbReference type="Gene3D" id="1.25.40.10">
    <property type="entry name" value="Tetratricopeptide repeat domain"/>
    <property type="match status" value="1"/>
</dbReference>
<dbReference type="InterPro" id="IPR011990">
    <property type="entry name" value="TPR-like_helical_dom_sf"/>
</dbReference>
<evidence type="ECO:0000256" key="1">
    <source>
        <dbReference type="ARBA" id="ARBA00022737"/>
    </source>
</evidence>
<sequence>MDFHFHLCRNCPDIYASYGSLVLALNVQRNSVTKNFMITGLVKWGELELARSLFDQMSEPTVCCILDCHY</sequence>
<dbReference type="NCBIfam" id="TIGR00756">
    <property type="entry name" value="PPR"/>
    <property type="match status" value="1"/>
</dbReference>
<evidence type="ECO:0000313" key="3">
    <source>
        <dbReference type="EMBL" id="TQE00630.1"/>
    </source>
</evidence>
<name>A0A540MQI7_MALBA</name>
<keyword evidence="4" id="KW-1185">Reference proteome</keyword>
<proteinExistence type="predicted"/>
<gene>
    <name evidence="3" type="ORF">C1H46_013757</name>
</gene>
<evidence type="ECO:0000313" key="4">
    <source>
        <dbReference type="Proteomes" id="UP000315295"/>
    </source>
</evidence>
<dbReference type="STRING" id="106549.A0A540MQI7"/>
<comment type="caution">
    <text evidence="3">The sequence shown here is derived from an EMBL/GenBank/DDBJ whole genome shotgun (WGS) entry which is preliminary data.</text>
</comment>
<accession>A0A540MQI7</accession>
<dbReference type="InterPro" id="IPR002885">
    <property type="entry name" value="PPR_rpt"/>
</dbReference>
<keyword evidence="1" id="KW-0677">Repeat</keyword>
<dbReference type="Proteomes" id="UP000315295">
    <property type="component" value="Unassembled WGS sequence"/>
</dbReference>
<dbReference type="EMBL" id="VIEB01000209">
    <property type="protein sequence ID" value="TQE00630.1"/>
    <property type="molecule type" value="Genomic_DNA"/>
</dbReference>
<dbReference type="AlphaFoldDB" id="A0A540MQI7"/>
<evidence type="ECO:0008006" key="5">
    <source>
        <dbReference type="Google" id="ProtNLM"/>
    </source>
</evidence>
<feature type="repeat" description="PPR" evidence="2">
    <location>
        <begin position="30"/>
        <end position="64"/>
    </location>
</feature>
<reference evidence="3 4" key="1">
    <citation type="journal article" date="2019" name="G3 (Bethesda)">
        <title>Sequencing of a Wild Apple (Malus baccata) Genome Unravels the Differences Between Cultivated and Wild Apple Species Regarding Disease Resistance and Cold Tolerance.</title>
        <authorList>
            <person name="Chen X."/>
        </authorList>
    </citation>
    <scope>NUCLEOTIDE SEQUENCE [LARGE SCALE GENOMIC DNA]</scope>
    <source>
        <strain evidence="4">cv. Shandingzi</strain>
        <tissue evidence="3">Leaves</tissue>
    </source>
</reference>
<organism evidence="3 4">
    <name type="scientific">Malus baccata</name>
    <name type="common">Siberian crab apple</name>
    <name type="synonym">Pyrus baccata</name>
    <dbReference type="NCBI Taxonomy" id="106549"/>
    <lineage>
        <taxon>Eukaryota</taxon>
        <taxon>Viridiplantae</taxon>
        <taxon>Streptophyta</taxon>
        <taxon>Embryophyta</taxon>
        <taxon>Tracheophyta</taxon>
        <taxon>Spermatophyta</taxon>
        <taxon>Magnoliopsida</taxon>
        <taxon>eudicotyledons</taxon>
        <taxon>Gunneridae</taxon>
        <taxon>Pentapetalae</taxon>
        <taxon>rosids</taxon>
        <taxon>fabids</taxon>
        <taxon>Rosales</taxon>
        <taxon>Rosaceae</taxon>
        <taxon>Amygdaloideae</taxon>
        <taxon>Maleae</taxon>
        <taxon>Malus</taxon>
    </lineage>
</organism>